<reference evidence="3" key="1">
    <citation type="submission" date="2025-08" db="UniProtKB">
        <authorList>
            <consortium name="RefSeq"/>
        </authorList>
    </citation>
    <scope>IDENTIFICATION</scope>
    <source>
        <strain evidence="3">11010-0011.00</strain>
        <tissue evidence="3">Whole body</tissue>
    </source>
</reference>
<evidence type="ECO:0000313" key="2">
    <source>
        <dbReference type="Proteomes" id="UP000504634"/>
    </source>
</evidence>
<dbReference type="RefSeq" id="XP_030386125.1">
    <property type="nucleotide sequence ID" value="XM_030530265.1"/>
</dbReference>
<dbReference type="Proteomes" id="UP000504634">
    <property type="component" value="Unplaced"/>
</dbReference>
<evidence type="ECO:0000313" key="3">
    <source>
        <dbReference type="RefSeq" id="XP_030386125.1"/>
    </source>
</evidence>
<dbReference type="Gene3D" id="2.40.128.20">
    <property type="match status" value="1"/>
</dbReference>
<dbReference type="AlphaFoldDB" id="A0A6J2UDA3"/>
<organism evidence="2 3">
    <name type="scientific">Drosophila lebanonensis</name>
    <name type="common">Fruit fly</name>
    <name type="synonym">Scaptodrosophila lebanonensis</name>
    <dbReference type="NCBI Taxonomy" id="7225"/>
    <lineage>
        <taxon>Eukaryota</taxon>
        <taxon>Metazoa</taxon>
        <taxon>Ecdysozoa</taxon>
        <taxon>Arthropoda</taxon>
        <taxon>Hexapoda</taxon>
        <taxon>Insecta</taxon>
        <taxon>Pterygota</taxon>
        <taxon>Neoptera</taxon>
        <taxon>Endopterygota</taxon>
        <taxon>Diptera</taxon>
        <taxon>Brachycera</taxon>
        <taxon>Muscomorpha</taxon>
        <taxon>Ephydroidea</taxon>
        <taxon>Drosophilidae</taxon>
        <taxon>Scaptodrosophila</taxon>
    </lineage>
</organism>
<dbReference type="GeneID" id="115632964"/>
<keyword evidence="2" id="KW-1185">Reference proteome</keyword>
<evidence type="ECO:0000256" key="1">
    <source>
        <dbReference type="SAM" id="SignalP"/>
    </source>
</evidence>
<sequence>MLKLNYFLFVCVLLAPYCTCVAPFGQYVTVPECPKITTSPQITYKGKMTFIGAYVNMKKPPPQNSIPPSMFCIEVDFPPKNTGEEWGKVLGTDNKSFIVYYECTAIDKKAFSYSAYVFSKTKSRDPAIEKAVKEIFDKNKLSFKDFIYVC</sequence>
<protein>
    <submittedName>
        <fullName evidence="3">Uncharacterized protein LOC115632964</fullName>
    </submittedName>
</protein>
<gene>
    <name evidence="3" type="primary">LOC115632964</name>
</gene>
<proteinExistence type="predicted"/>
<name>A0A6J2UDA3_DROLE</name>
<dbReference type="InterPro" id="IPR012674">
    <property type="entry name" value="Calycin"/>
</dbReference>
<accession>A0A6J2UDA3</accession>
<keyword evidence="1" id="KW-0732">Signal</keyword>
<dbReference type="SUPFAM" id="SSF50814">
    <property type="entry name" value="Lipocalins"/>
    <property type="match status" value="1"/>
</dbReference>
<feature type="signal peptide" evidence="1">
    <location>
        <begin position="1"/>
        <end position="20"/>
    </location>
</feature>
<feature type="chain" id="PRO_5027042897" evidence="1">
    <location>
        <begin position="21"/>
        <end position="150"/>
    </location>
</feature>